<dbReference type="EMBL" id="RHXB01000001">
    <property type="protein sequence ID" value="RSE29195.1"/>
    <property type="molecule type" value="Genomic_DNA"/>
</dbReference>
<proteinExistence type="predicted"/>
<reference evidence="1 2" key="1">
    <citation type="submission" date="2018-10" db="EMBL/GenBank/DDBJ databases">
        <title>Transmission dynamics of multidrug resistant bacteria on intensive care unit surfaces.</title>
        <authorList>
            <person name="D'Souza A.W."/>
            <person name="Potter R.F."/>
            <person name="Wallace M."/>
            <person name="Shupe A."/>
            <person name="Patel S."/>
            <person name="Sun S."/>
            <person name="Gul D."/>
            <person name="Kwon J.H."/>
            <person name="Andleeb S."/>
            <person name="Burnham C.-A.D."/>
            <person name="Dantas G."/>
        </authorList>
    </citation>
    <scope>NUCLEOTIDE SEQUENCE [LARGE SCALE GENOMIC DNA]</scope>
    <source>
        <strain evidence="1 2">AS_373</strain>
    </source>
</reference>
<dbReference type="Proteomes" id="UP000275331">
    <property type="component" value="Unassembled WGS sequence"/>
</dbReference>
<gene>
    <name evidence="1" type="ORF">EGT71_01355</name>
</gene>
<accession>A0A3R9GF87</accession>
<protein>
    <submittedName>
        <fullName evidence="1">DNA polymerase V</fullName>
    </submittedName>
</protein>
<sequence>MPRRNDIESAFRSATHIAPGGKRTVTTADFVQELGRINWCCSLKTANHWIEMSVSVFSDITPDASENRTFMLFGRNGGH</sequence>
<dbReference type="AlphaFoldDB" id="A0A3R9GF87"/>
<comment type="caution">
    <text evidence="1">The sequence shown here is derived from an EMBL/GenBank/DDBJ whole genome shotgun (WGS) entry which is preliminary data.</text>
</comment>
<name>A0A3R9GF87_9ENTR</name>
<evidence type="ECO:0000313" key="2">
    <source>
        <dbReference type="Proteomes" id="UP000275331"/>
    </source>
</evidence>
<dbReference type="OrthoDB" id="6546850at2"/>
<evidence type="ECO:0000313" key="1">
    <source>
        <dbReference type="EMBL" id="RSE29195.1"/>
    </source>
</evidence>
<organism evidence="1 2">
    <name type="scientific">Atlantibacter subterraneus</name>
    <dbReference type="NCBI Taxonomy" id="255519"/>
    <lineage>
        <taxon>Bacteria</taxon>
        <taxon>Pseudomonadati</taxon>
        <taxon>Pseudomonadota</taxon>
        <taxon>Gammaproteobacteria</taxon>
        <taxon>Enterobacterales</taxon>
        <taxon>Enterobacteriaceae</taxon>
        <taxon>Atlantibacter</taxon>
    </lineage>
</organism>